<reference evidence="3" key="1">
    <citation type="submission" date="2016-06" db="UniProtKB">
        <authorList>
            <consortium name="WormBaseParasite"/>
        </authorList>
    </citation>
    <scope>IDENTIFICATION</scope>
</reference>
<evidence type="ECO:0000313" key="2">
    <source>
        <dbReference type="Proteomes" id="UP000270296"/>
    </source>
</evidence>
<gene>
    <name evidence="1" type="ORF">SBAD_LOCUS10222</name>
</gene>
<evidence type="ECO:0000313" key="1">
    <source>
        <dbReference type="EMBL" id="VDP29981.1"/>
    </source>
</evidence>
<organism evidence="3">
    <name type="scientific">Soboliphyme baturini</name>
    <dbReference type="NCBI Taxonomy" id="241478"/>
    <lineage>
        <taxon>Eukaryota</taxon>
        <taxon>Metazoa</taxon>
        <taxon>Ecdysozoa</taxon>
        <taxon>Nematoda</taxon>
        <taxon>Enoplea</taxon>
        <taxon>Dorylaimia</taxon>
        <taxon>Dioctophymatida</taxon>
        <taxon>Dioctophymatoidea</taxon>
        <taxon>Soboliphymatidae</taxon>
        <taxon>Soboliphyme</taxon>
    </lineage>
</organism>
<dbReference type="WBParaSite" id="SBAD_0001058601-mRNA-1">
    <property type="protein sequence ID" value="SBAD_0001058601-mRNA-1"/>
    <property type="gene ID" value="SBAD_0001058601"/>
</dbReference>
<reference evidence="1 2" key="2">
    <citation type="submission" date="2018-11" db="EMBL/GenBank/DDBJ databases">
        <authorList>
            <consortium name="Pathogen Informatics"/>
        </authorList>
    </citation>
    <scope>NUCLEOTIDE SEQUENCE [LARGE SCALE GENOMIC DNA]</scope>
</reference>
<dbReference type="SUPFAM" id="SSF50729">
    <property type="entry name" value="PH domain-like"/>
    <property type="match status" value="1"/>
</dbReference>
<sequence length="201" mass="23014">MTLRRVGTVRWERKFGAVYAKSLVGVPRVELYKDEKDYDRGKNVKYLLLQNCITVRLVHKIKKDEYFLKLQMKDIQFSLMSDFPENLKLWQNAICLAAFQQSSYDVSPSSENYPPSVSSVFQSKSECDSSTVPEESCGTNYDVPWDVRGTKVSIITTVGSEQLFTLHNAYFINTGKDALCISPEDRLAGDKICFEYSTIDW</sequence>
<dbReference type="Gene3D" id="2.30.29.30">
    <property type="entry name" value="Pleckstrin-homology domain (PH domain)/Phosphotyrosine-binding domain (PTB)"/>
    <property type="match status" value="1"/>
</dbReference>
<proteinExistence type="predicted"/>
<evidence type="ECO:0000313" key="3">
    <source>
        <dbReference type="WBParaSite" id="SBAD_0001058601-mRNA-1"/>
    </source>
</evidence>
<dbReference type="EMBL" id="UZAM01013779">
    <property type="protein sequence ID" value="VDP29981.1"/>
    <property type="molecule type" value="Genomic_DNA"/>
</dbReference>
<name>A0A183J2X4_9BILA</name>
<dbReference type="AlphaFoldDB" id="A0A183J2X4"/>
<dbReference type="Proteomes" id="UP000270296">
    <property type="component" value="Unassembled WGS sequence"/>
</dbReference>
<protein>
    <submittedName>
        <fullName evidence="3">PH domain-containing protein</fullName>
    </submittedName>
</protein>
<keyword evidence="2" id="KW-1185">Reference proteome</keyword>
<accession>A0A183J2X4</accession>
<dbReference type="InterPro" id="IPR011993">
    <property type="entry name" value="PH-like_dom_sf"/>
</dbReference>